<evidence type="ECO:0000256" key="7">
    <source>
        <dbReference type="SAM" id="MobiDB-lite"/>
    </source>
</evidence>
<feature type="transmembrane region" description="Helical" evidence="8">
    <location>
        <begin position="275"/>
        <end position="293"/>
    </location>
</feature>
<dbReference type="EMBL" id="DXGD01000288">
    <property type="protein sequence ID" value="HIX00027.1"/>
    <property type="molecule type" value="Genomic_DNA"/>
</dbReference>
<feature type="transmembrane region" description="Helical" evidence="8">
    <location>
        <begin position="112"/>
        <end position="134"/>
    </location>
</feature>
<dbReference type="GO" id="GO:0005886">
    <property type="term" value="C:plasma membrane"/>
    <property type="evidence" value="ECO:0007669"/>
    <property type="project" value="UniProtKB-SubCell"/>
</dbReference>
<evidence type="ECO:0000256" key="8">
    <source>
        <dbReference type="SAM" id="Phobius"/>
    </source>
</evidence>
<feature type="transmembrane region" description="Helical" evidence="8">
    <location>
        <begin position="34"/>
        <end position="52"/>
    </location>
</feature>
<name>A0A9D2A8J3_9MICC</name>
<feature type="transmembrane region" description="Helical" evidence="8">
    <location>
        <begin position="305"/>
        <end position="324"/>
    </location>
</feature>
<sequence>MSPYRVAAPRHDDGTMLQSSTGQASPRVAKAKRMAPGLLVCFAVGAVSTALALPLPGISGLLIAIVIGILWRNTAPYPEVLKPGIAVAAKPVLRIGIVLLGLQLVIGDILGLGLWVIVAVFAAVGLTFWATMVVGRWLKMSLNQRLLIASGFSICGAAAVAGTDSVTDSDEEEVATAIAMVVVFGTIMIPLMPALAALLNFTPEQTGLLIGLSTHEVAQVVAAGGIVGGGALAVAVTVKLARVLLLAPILTGIALSRRRREGEAAEGEKKKRPPVVPFFVIGFLVLVGVRSTGVVPSGVLEVTQVLQGLALATAMFALGLNVHFKSLIKVGGRPVVLAASSTAVIILVGCAAVVLPELMGFSSV</sequence>
<evidence type="ECO:0000256" key="6">
    <source>
        <dbReference type="ARBA" id="ARBA00023136"/>
    </source>
</evidence>
<keyword evidence="6 8" id="KW-0472">Membrane</keyword>
<comment type="similarity">
    <text evidence="2">Belongs to the UPF0324 family.</text>
</comment>
<evidence type="ECO:0000256" key="3">
    <source>
        <dbReference type="ARBA" id="ARBA00022475"/>
    </source>
</evidence>
<reference evidence="9" key="1">
    <citation type="journal article" date="2021" name="PeerJ">
        <title>Extensive microbial diversity within the chicken gut microbiome revealed by metagenomics and culture.</title>
        <authorList>
            <person name="Gilroy R."/>
            <person name="Ravi A."/>
            <person name="Getino M."/>
            <person name="Pursley I."/>
            <person name="Horton D.L."/>
            <person name="Alikhan N.F."/>
            <person name="Baker D."/>
            <person name="Gharbi K."/>
            <person name="Hall N."/>
            <person name="Watson M."/>
            <person name="Adriaenssens E.M."/>
            <person name="Foster-Nyarko E."/>
            <person name="Jarju S."/>
            <person name="Secka A."/>
            <person name="Antonio M."/>
            <person name="Oren A."/>
            <person name="Chaudhuri R.R."/>
            <person name="La Ragione R."/>
            <person name="Hildebrand F."/>
            <person name="Pallen M.J."/>
        </authorList>
    </citation>
    <scope>NUCLEOTIDE SEQUENCE</scope>
    <source>
        <strain evidence="9">ChiHejej3B27-3195</strain>
    </source>
</reference>
<reference evidence="9" key="2">
    <citation type="submission" date="2021-04" db="EMBL/GenBank/DDBJ databases">
        <authorList>
            <person name="Gilroy R."/>
        </authorList>
    </citation>
    <scope>NUCLEOTIDE SEQUENCE</scope>
    <source>
        <strain evidence="9">ChiHejej3B27-3195</strain>
    </source>
</reference>
<dbReference type="Pfam" id="PF03601">
    <property type="entry name" value="Cons_hypoth698"/>
    <property type="match status" value="1"/>
</dbReference>
<feature type="region of interest" description="Disordered" evidence="7">
    <location>
        <begin position="1"/>
        <end position="25"/>
    </location>
</feature>
<comment type="subcellular location">
    <subcellularLocation>
        <location evidence="1">Cell membrane</location>
        <topology evidence="1">Multi-pass membrane protein</topology>
    </subcellularLocation>
</comment>
<keyword evidence="5 8" id="KW-1133">Transmembrane helix</keyword>
<dbReference type="Proteomes" id="UP000824151">
    <property type="component" value="Unassembled WGS sequence"/>
</dbReference>
<feature type="transmembrane region" description="Helical" evidence="8">
    <location>
        <begin position="336"/>
        <end position="355"/>
    </location>
</feature>
<evidence type="ECO:0000313" key="9">
    <source>
        <dbReference type="EMBL" id="HIX00027.1"/>
    </source>
</evidence>
<feature type="transmembrane region" description="Helical" evidence="8">
    <location>
        <begin position="232"/>
        <end position="255"/>
    </location>
</feature>
<feature type="transmembrane region" description="Helical" evidence="8">
    <location>
        <begin position="175"/>
        <end position="199"/>
    </location>
</feature>
<evidence type="ECO:0000313" key="10">
    <source>
        <dbReference type="Proteomes" id="UP000824151"/>
    </source>
</evidence>
<evidence type="ECO:0000256" key="5">
    <source>
        <dbReference type="ARBA" id="ARBA00022989"/>
    </source>
</evidence>
<dbReference type="PANTHER" id="PTHR30106">
    <property type="entry name" value="INNER MEMBRANE PROTEIN YEIH-RELATED"/>
    <property type="match status" value="1"/>
</dbReference>
<dbReference type="PANTHER" id="PTHR30106:SF2">
    <property type="entry name" value="UPF0324 INNER MEMBRANE PROTEIN YEIH"/>
    <property type="match status" value="1"/>
</dbReference>
<evidence type="ECO:0000256" key="1">
    <source>
        <dbReference type="ARBA" id="ARBA00004651"/>
    </source>
</evidence>
<keyword evidence="3" id="KW-1003">Cell membrane</keyword>
<evidence type="ECO:0000256" key="4">
    <source>
        <dbReference type="ARBA" id="ARBA00022692"/>
    </source>
</evidence>
<accession>A0A9D2A8J3</accession>
<feature type="transmembrane region" description="Helical" evidence="8">
    <location>
        <begin position="146"/>
        <end position="163"/>
    </location>
</feature>
<protein>
    <submittedName>
        <fullName evidence="9">YeiH family protein</fullName>
    </submittedName>
</protein>
<dbReference type="InterPro" id="IPR018383">
    <property type="entry name" value="UPF0324_pro"/>
</dbReference>
<gene>
    <name evidence="9" type="ORF">H9871_07760</name>
</gene>
<evidence type="ECO:0000256" key="2">
    <source>
        <dbReference type="ARBA" id="ARBA00007977"/>
    </source>
</evidence>
<keyword evidence="4 8" id="KW-0812">Transmembrane</keyword>
<comment type="caution">
    <text evidence="9">The sequence shown here is derived from an EMBL/GenBank/DDBJ whole genome shotgun (WGS) entry which is preliminary data.</text>
</comment>
<dbReference type="AlphaFoldDB" id="A0A9D2A8J3"/>
<proteinExistence type="inferred from homology"/>
<feature type="transmembrane region" description="Helical" evidence="8">
    <location>
        <begin position="206"/>
        <end position="226"/>
    </location>
</feature>
<organism evidence="9 10">
    <name type="scientific">Candidatus Nesterenkonia stercoripullorum</name>
    <dbReference type="NCBI Taxonomy" id="2838701"/>
    <lineage>
        <taxon>Bacteria</taxon>
        <taxon>Bacillati</taxon>
        <taxon>Actinomycetota</taxon>
        <taxon>Actinomycetes</taxon>
        <taxon>Micrococcales</taxon>
        <taxon>Micrococcaceae</taxon>
        <taxon>Nesterenkonia</taxon>
    </lineage>
</organism>